<dbReference type="InterPro" id="IPR019734">
    <property type="entry name" value="TPR_rpt"/>
</dbReference>
<dbReference type="InterPro" id="IPR037919">
    <property type="entry name" value="OGT"/>
</dbReference>
<dbReference type="PANTHER" id="PTHR44366:SF1">
    <property type="entry name" value="UDP-N-ACETYLGLUCOSAMINE--PEPTIDE N-ACETYLGLUCOSAMINYLTRANSFERASE 110 KDA SUBUNIT"/>
    <property type="match status" value="1"/>
</dbReference>
<evidence type="ECO:0000256" key="1">
    <source>
        <dbReference type="PROSITE-ProRule" id="PRU00339"/>
    </source>
</evidence>
<feature type="compositionally biased region" description="Low complexity" evidence="2">
    <location>
        <begin position="273"/>
        <end position="284"/>
    </location>
</feature>
<dbReference type="Pfam" id="PF13432">
    <property type="entry name" value="TPR_16"/>
    <property type="match status" value="1"/>
</dbReference>
<evidence type="ECO:0000313" key="4">
    <source>
        <dbReference type="Proteomes" id="UP000075420"/>
    </source>
</evidence>
<evidence type="ECO:0000256" key="2">
    <source>
        <dbReference type="SAM" id="MobiDB-lite"/>
    </source>
</evidence>
<name>A0A150PCQ1_SORCE</name>
<evidence type="ECO:0000313" key="3">
    <source>
        <dbReference type="EMBL" id="KYF53412.1"/>
    </source>
</evidence>
<feature type="repeat" description="TPR" evidence="1">
    <location>
        <begin position="39"/>
        <end position="72"/>
    </location>
</feature>
<reference evidence="3 4" key="1">
    <citation type="submission" date="2014-02" db="EMBL/GenBank/DDBJ databases">
        <title>The small core and large imbalanced accessory genome model reveals a collaborative survival strategy of Sorangium cellulosum strains in nature.</title>
        <authorList>
            <person name="Han K."/>
            <person name="Peng R."/>
            <person name="Blom J."/>
            <person name="Li Y.-Z."/>
        </authorList>
    </citation>
    <scope>NUCLEOTIDE SEQUENCE [LARGE SCALE GENOMIC DNA]</scope>
    <source>
        <strain evidence="3 4">So0157-25</strain>
    </source>
</reference>
<protein>
    <submittedName>
        <fullName evidence="3">Uncharacterized protein</fullName>
    </submittedName>
</protein>
<dbReference type="SUPFAM" id="SSF48452">
    <property type="entry name" value="TPR-like"/>
    <property type="match status" value="1"/>
</dbReference>
<sequence>MDDRLKQLLVLGREHYERREYDLAEHALRQILEKTDRFADVFNMLGVILHERGDFLAAEAHFERAVQLNEHYTEALLNLAVTYNDLGKYEAARQVYSRIRRGEGETGVLDPFVRGKIANMHADLAKAYADVGCAQEAIAELERAVALCPTFADLQLRLGTMYRDAGNLALARERYAAARDANPKYARARVLLGIALHSLGAPDQAIAEWREALALDPDNMTAKMYLRLVEARRGARAGEAASRESAPPPTVPGATWNTLDEATPTEVTDLLSRTTADAAETTDQATREGRS</sequence>
<comment type="caution">
    <text evidence="3">The sequence shown here is derived from an EMBL/GenBank/DDBJ whole genome shotgun (WGS) entry which is preliminary data.</text>
</comment>
<dbReference type="EMBL" id="JELY01002155">
    <property type="protein sequence ID" value="KYF53412.1"/>
    <property type="molecule type" value="Genomic_DNA"/>
</dbReference>
<feature type="repeat" description="TPR" evidence="1">
    <location>
        <begin position="152"/>
        <end position="185"/>
    </location>
</feature>
<feature type="region of interest" description="Disordered" evidence="2">
    <location>
        <begin position="237"/>
        <end position="291"/>
    </location>
</feature>
<dbReference type="GO" id="GO:0006493">
    <property type="term" value="P:protein O-linked glycosylation"/>
    <property type="evidence" value="ECO:0007669"/>
    <property type="project" value="InterPro"/>
</dbReference>
<feature type="repeat" description="TPR" evidence="1">
    <location>
        <begin position="186"/>
        <end position="219"/>
    </location>
</feature>
<dbReference type="PROSITE" id="PS50005">
    <property type="entry name" value="TPR"/>
    <property type="match status" value="3"/>
</dbReference>
<dbReference type="GO" id="GO:0097363">
    <property type="term" value="F:protein O-acetylglucosaminyltransferase activity"/>
    <property type="evidence" value="ECO:0007669"/>
    <property type="project" value="TreeGrafter"/>
</dbReference>
<dbReference type="Pfam" id="PF14559">
    <property type="entry name" value="TPR_19"/>
    <property type="match status" value="1"/>
</dbReference>
<dbReference type="Gene3D" id="1.25.40.10">
    <property type="entry name" value="Tetratricopeptide repeat domain"/>
    <property type="match status" value="2"/>
</dbReference>
<dbReference type="AlphaFoldDB" id="A0A150PCQ1"/>
<proteinExistence type="predicted"/>
<dbReference type="PANTHER" id="PTHR44366">
    <property type="entry name" value="UDP-N-ACETYLGLUCOSAMINE--PEPTIDE N-ACETYLGLUCOSAMINYLTRANSFERASE 110 KDA SUBUNIT"/>
    <property type="match status" value="1"/>
</dbReference>
<dbReference type="InterPro" id="IPR011990">
    <property type="entry name" value="TPR-like_helical_dom_sf"/>
</dbReference>
<dbReference type="SMART" id="SM00028">
    <property type="entry name" value="TPR"/>
    <property type="match status" value="6"/>
</dbReference>
<gene>
    <name evidence="3" type="ORF">BE08_04495</name>
</gene>
<organism evidence="3 4">
    <name type="scientific">Sorangium cellulosum</name>
    <name type="common">Polyangium cellulosum</name>
    <dbReference type="NCBI Taxonomy" id="56"/>
    <lineage>
        <taxon>Bacteria</taxon>
        <taxon>Pseudomonadati</taxon>
        <taxon>Myxococcota</taxon>
        <taxon>Polyangia</taxon>
        <taxon>Polyangiales</taxon>
        <taxon>Polyangiaceae</taxon>
        <taxon>Sorangium</taxon>
    </lineage>
</organism>
<keyword evidence="1" id="KW-0802">TPR repeat</keyword>
<dbReference type="Proteomes" id="UP000075420">
    <property type="component" value="Unassembled WGS sequence"/>
</dbReference>
<accession>A0A150PCQ1</accession>